<reference evidence="7" key="1">
    <citation type="submission" date="2021-10" db="EMBL/GenBank/DDBJ databases">
        <authorList>
            <person name="Mesa V."/>
        </authorList>
    </citation>
    <scope>NUCLEOTIDE SEQUENCE</scope>
    <source>
        <strain evidence="7">CC3_PB</strain>
    </source>
</reference>
<organism evidence="7 11">
    <name type="scientific">Clostridium neonatale</name>
    <dbReference type="NCBI Taxonomy" id="137838"/>
    <lineage>
        <taxon>Bacteria</taxon>
        <taxon>Bacillati</taxon>
        <taxon>Bacillota</taxon>
        <taxon>Clostridia</taxon>
        <taxon>Eubacteriales</taxon>
        <taxon>Clostridiaceae</taxon>
        <taxon>Clostridium</taxon>
    </lineage>
</organism>
<dbReference type="Proteomes" id="UP000789738">
    <property type="component" value="Unassembled WGS sequence"/>
</dbReference>
<dbReference type="EMBL" id="CAKJVE010000006">
    <property type="protein sequence ID" value="CAG9713860.1"/>
    <property type="molecule type" value="Genomic_DNA"/>
</dbReference>
<gene>
    <name evidence="1" type="ORF">CNEO_30018</name>
    <name evidence="2" type="ORF">CNEO_30028</name>
    <name evidence="3" type="ORF">CNEO_50031</name>
    <name evidence="4" type="ORF">CNEO_50044</name>
    <name evidence="5" type="ORF">CNEO_50055</name>
    <name evidence="6" type="ORF">CNEO_60011</name>
    <name evidence="7" type="ORF">CNEO_60024</name>
    <name evidence="8" type="ORF">CNEO_60034</name>
    <name evidence="9" type="ORF">CNEO_60047</name>
    <name evidence="10" type="ORF">CNEO_60102</name>
</gene>
<dbReference type="RefSeq" id="WP_192401289.1">
    <property type="nucleotide sequence ID" value="NZ_CAKJVE010000003.1"/>
</dbReference>
<evidence type="ECO:0000313" key="3">
    <source>
        <dbReference type="EMBL" id="CAG9713736.1"/>
    </source>
</evidence>
<dbReference type="EMBL" id="CAKJVE010000006">
    <property type="protein sequence ID" value="CAG9713811.1"/>
    <property type="molecule type" value="Genomic_DNA"/>
</dbReference>
<sequence length="84" mass="9791">MDKEMLEALRAMFKEELKAELEPIKADIKEIKNKMDSVYDQTADLTEFRTETKQGISDIQRNLNTMELVTSKNWNDIAQLKAIK</sequence>
<evidence type="ECO:0000313" key="6">
    <source>
        <dbReference type="EMBL" id="CAG9713811.1"/>
    </source>
</evidence>
<name>A0AA86JPQ6_9CLOT</name>
<dbReference type="AlphaFoldDB" id="A0AA86JPQ6"/>
<dbReference type="EMBL" id="CAKJVE010000006">
    <property type="protein sequence ID" value="CAG9713959.1"/>
    <property type="molecule type" value="Genomic_DNA"/>
</dbReference>
<dbReference type="EMBL" id="CAKJVE010000005">
    <property type="protein sequence ID" value="CAG9713760.1"/>
    <property type="molecule type" value="Genomic_DNA"/>
</dbReference>
<dbReference type="EMBL" id="CAKJVE010000003">
    <property type="protein sequence ID" value="CAG9702374.1"/>
    <property type="molecule type" value="Genomic_DNA"/>
</dbReference>
<evidence type="ECO:0000313" key="5">
    <source>
        <dbReference type="EMBL" id="CAG9713760.1"/>
    </source>
</evidence>
<evidence type="ECO:0000313" key="11">
    <source>
        <dbReference type="Proteomes" id="UP000789738"/>
    </source>
</evidence>
<evidence type="ECO:0000313" key="2">
    <source>
        <dbReference type="EMBL" id="CAG9702374.1"/>
    </source>
</evidence>
<evidence type="ECO:0000313" key="4">
    <source>
        <dbReference type="EMBL" id="CAG9713749.1"/>
    </source>
</evidence>
<evidence type="ECO:0000313" key="9">
    <source>
        <dbReference type="EMBL" id="CAG9713860.1"/>
    </source>
</evidence>
<dbReference type="EMBL" id="CAKJVE010000006">
    <property type="protein sequence ID" value="CAG9713847.1"/>
    <property type="molecule type" value="Genomic_DNA"/>
</dbReference>
<dbReference type="EMBL" id="CAKJVE010000005">
    <property type="protein sequence ID" value="CAG9713749.1"/>
    <property type="molecule type" value="Genomic_DNA"/>
</dbReference>
<evidence type="ECO:0000313" key="8">
    <source>
        <dbReference type="EMBL" id="CAG9713847.1"/>
    </source>
</evidence>
<comment type="caution">
    <text evidence="7">The sequence shown here is derived from an EMBL/GenBank/DDBJ whole genome shotgun (WGS) entry which is preliminary data.</text>
</comment>
<evidence type="ECO:0000313" key="7">
    <source>
        <dbReference type="EMBL" id="CAG9713837.1"/>
    </source>
</evidence>
<protein>
    <submittedName>
        <fullName evidence="7">Uncharacterized protein</fullName>
    </submittedName>
</protein>
<evidence type="ECO:0000313" key="1">
    <source>
        <dbReference type="EMBL" id="CAG9702364.1"/>
    </source>
</evidence>
<proteinExistence type="predicted"/>
<dbReference type="EMBL" id="CAKJVE010000005">
    <property type="protein sequence ID" value="CAG9713736.1"/>
    <property type="molecule type" value="Genomic_DNA"/>
</dbReference>
<dbReference type="SUPFAM" id="SSF58100">
    <property type="entry name" value="Bacterial hemolysins"/>
    <property type="match status" value="1"/>
</dbReference>
<dbReference type="EMBL" id="CAKJVE010000003">
    <property type="protein sequence ID" value="CAG9702364.1"/>
    <property type="molecule type" value="Genomic_DNA"/>
</dbReference>
<evidence type="ECO:0000313" key="10">
    <source>
        <dbReference type="EMBL" id="CAG9713959.1"/>
    </source>
</evidence>
<accession>A0AA86JPQ6</accession>
<dbReference type="EMBL" id="CAKJVE010000006">
    <property type="protein sequence ID" value="CAG9713837.1"/>
    <property type="molecule type" value="Genomic_DNA"/>
</dbReference>